<dbReference type="SUPFAM" id="SSF52768">
    <property type="entry name" value="Arginase/deacetylase"/>
    <property type="match status" value="1"/>
</dbReference>
<dbReference type="GO" id="GO:0046872">
    <property type="term" value="F:metal ion binding"/>
    <property type="evidence" value="ECO:0007669"/>
    <property type="project" value="UniProtKB-KW"/>
</dbReference>
<gene>
    <name evidence="7" type="ORF">CYCCA115_LOCUS21295</name>
</gene>
<evidence type="ECO:0000313" key="7">
    <source>
        <dbReference type="EMBL" id="CAJ1965702.1"/>
    </source>
</evidence>
<organism evidence="7 8">
    <name type="scientific">Cylindrotheca closterium</name>
    <dbReference type="NCBI Taxonomy" id="2856"/>
    <lineage>
        <taxon>Eukaryota</taxon>
        <taxon>Sar</taxon>
        <taxon>Stramenopiles</taxon>
        <taxon>Ochrophyta</taxon>
        <taxon>Bacillariophyta</taxon>
        <taxon>Bacillariophyceae</taxon>
        <taxon>Bacillariophycidae</taxon>
        <taxon>Bacillariales</taxon>
        <taxon>Bacillariaceae</taxon>
        <taxon>Cylindrotheca</taxon>
    </lineage>
</organism>
<dbReference type="PRINTS" id="PR01270">
    <property type="entry name" value="HDASUPER"/>
</dbReference>
<reference evidence="7" key="1">
    <citation type="submission" date="2023-08" db="EMBL/GenBank/DDBJ databases">
        <authorList>
            <person name="Audoor S."/>
            <person name="Bilcke G."/>
        </authorList>
    </citation>
    <scope>NUCLEOTIDE SEQUENCE</scope>
</reference>
<dbReference type="InterPro" id="IPR023696">
    <property type="entry name" value="Ureohydrolase_dom_sf"/>
</dbReference>
<keyword evidence="4" id="KW-0378">Hydrolase</keyword>
<evidence type="ECO:0000256" key="1">
    <source>
        <dbReference type="ARBA" id="ARBA00001947"/>
    </source>
</evidence>
<comment type="cofactor">
    <cofactor evidence="1">
        <name>Zn(2+)</name>
        <dbReference type="ChEBI" id="CHEBI:29105"/>
    </cofactor>
</comment>
<dbReference type="InterPro" id="IPR000286">
    <property type="entry name" value="HDACs"/>
</dbReference>
<comment type="similarity">
    <text evidence="2">Belongs to the histone deacetylase family.</text>
</comment>
<dbReference type="InterPro" id="IPR023801">
    <property type="entry name" value="His_deacetylse_dom"/>
</dbReference>
<dbReference type="GO" id="GO:0004407">
    <property type="term" value="F:histone deacetylase activity"/>
    <property type="evidence" value="ECO:0007669"/>
    <property type="project" value="TreeGrafter"/>
</dbReference>
<evidence type="ECO:0000256" key="3">
    <source>
        <dbReference type="ARBA" id="ARBA00022723"/>
    </source>
</evidence>
<evidence type="ECO:0000256" key="5">
    <source>
        <dbReference type="ARBA" id="ARBA00022833"/>
    </source>
</evidence>
<dbReference type="Gene3D" id="3.40.800.20">
    <property type="entry name" value="Histone deacetylase domain"/>
    <property type="match status" value="1"/>
</dbReference>
<feature type="domain" description="Histone deacetylase" evidence="6">
    <location>
        <begin position="53"/>
        <end position="382"/>
    </location>
</feature>
<dbReference type="PANTHER" id="PTHR10625:SF17">
    <property type="entry name" value="HISTONE DEACETYLASE 8"/>
    <property type="match status" value="1"/>
</dbReference>
<dbReference type="Proteomes" id="UP001295423">
    <property type="component" value="Unassembled WGS sequence"/>
</dbReference>
<evidence type="ECO:0000259" key="6">
    <source>
        <dbReference type="Pfam" id="PF00850"/>
    </source>
</evidence>
<dbReference type="GO" id="GO:0040029">
    <property type="term" value="P:epigenetic regulation of gene expression"/>
    <property type="evidence" value="ECO:0007669"/>
    <property type="project" value="TreeGrafter"/>
</dbReference>
<evidence type="ECO:0000256" key="4">
    <source>
        <dbReference type="ARBA" id="ARBA00022801"/>
    </source>
</evidence>
<dbReference type="GO" id="GO:0016787">
    <property type="term" value="F:hydrolase activity"/>
    <property type="evidence" value="ECO:0007669"/>
    <property type="project" value="UniProtKB-KW"/>
</dbReference>
<dbReference type="InterPro" id="IPR037138">
    <property type="entry name" value="His_deacetylse_dom_sf"/>
</dbReference>
<protein>
    <recommendedName>
        <fullName evidence="6">Histone deacetylase domain-containing protein</fullName>
    </recommendedName>
</protein>
<dbReference type="EMBL" id="CAKOGP040002214">
    <property type="protein sequence ID" value="CAJ1965702.1"/>
    <property type="molecule type" value="Genomic_DNA"/>
</dbReference>
<name>A0AAD2GA94_9STRA</name>
<keyword evidence="8" id="KW-1185">Reference proteome</keyword>
<sequence>MSNRKISVCCRHHPDSISWDKDESGAEEPVLGSVDLENDNLDLYNHPRYRRAMILKELATRRSDEGMVTFETPSQAASNLDIYRKIHSDRLIDFFASAWKLWDGIGPDGQDSMCNGGGGKEASSPALIPGNIPLPRERFQRPSKNVMGQIGFFCTDTCTPVFGAMLEEILWDGAVIEQAVATLQKSPSVVAYALGTHPGHHSAEDSFGGYCYVNHSALAAKLLQERNGYSKVAVLDVDYHCGNGTASIFYQDPSVLVVSIHCHPDWDYPFHSGFSEETGDAEGEGATLHLPLMPGTNWETYGDALQSALTKIQDFGAEALVVSLGLDTYLGDPCAVRRAGFRLEGDDYTSIGMAIGSSNLPTMVVQEGGYKMDSVPQAATDFLFGICAPVE</sequence>
<keyword evidence="5" id="KW-0862">Zinc</keyword>
<accession>A0AAD2GA94</accession>
<evidence type="ECO:0000256" key="2">
    <source>
        <dbReference type="ARBA" id="ARBA00005947"/>
    </source>
</evidence>
<evidence type="ECO:0000313" key="8">
    <source>
        <dbReference type="Proteomes" id="UP001295423"/>
    </source>
</evidence>
<dbReference type="PANTHER" id="PTHR10625">
    <property type="entry name" value="HISTONE DEACETYLASE HDAC1-RELATED"/>
    <property type="match status" value="1"/>
</dbReference>
<proteinExistence type="inferred from homology"/>
<dbReference type="AlphaFoldDB" id="A0AAD2GA94"/>
<dbReference type="Pfam" id="PF00850">
    <property type="entry name" value="Hist_deacetyl"/>
    <property type="match status" value="1"/>
</dbReference>
<comment type="caution">
    <text evidence="7">The sequence shown here is derived from an EMBL/GenBank/DDBJ whole genome shotgun (WGS) entry which is preliminary data.</text>
</comment>
<keyword evidence="3" id="KW-0479">Metal-binding</keyword>